<organism evidence="1 2">
    <name type="scientific">Luteococcus peritonei</name>
    <dbReference type="NCBI Taxonomy" id="88874"/>
    <lineage>
        <taxon>Bacteria</taxon>
        <taxon>Bacillati</taxon>
        <taxon>Actinomycetota</taxon>
        <taxon>Actinomycetes</taxon>
        <taxon>Propionibacteriales</taxon>
        <taxon>Propionibacteriaceae</taxon>
        <taxon>Luteococcus</taxon>
    </lineage>
</organism>
<dbReference type="Pfam" id="PF11209">
    <property type="entry name" value="LmeA"/>
    <property type="match status" value="1"/>
</dbReference>
<name>A0ABW4RYY5_9ACTN</name>
<keyword evidence="2" id="KW-1185">Reference proteome</keyword>
<dbReference type="InterPro" id="IPR021373">
    <property type="entry name" value="DUF2993"/>
</dbReference>
<sequence>MRRLGCLVLVLLVLLAGAAGLDWWARGQAESRAATLLAQRLGTRPEVTAHGWPYLRSLLDGTVEQVDVRAPRADLSLQGHEVQVSELDVVARQVGPVQDPSAAKAGTLRGSALVGYEQMSRAMDATIVSGGGEKVKLSRRAQLLGTEVDVVVVAVPSVAEGRLQLDDAQVSLDGTELDEAQAQAVVDTVEQSAELPRLSNLSVNSLQASPQGLRLGFTGEDVQLSELG</sequence>
<accession>A0ABW4RYY5</accession>
<evidence type="ECO:0000313" key="1">
    <source>
        <dbReference type="EMBL" id="MFD1890843.1"/>
    </source>
</evidence>
<protein>
    <submittedName>
        <fullName evidence="1">DUF2993 domain-containing protein</fullName>
    </submittedName>
</protein>
<gene>
    <name evidence="1" type="ORF">ACFSCS_11715</name>
</gene>
<proteinExistence type="predicted"/>
<evidence type="ECO:0000313" key="2">
    <source>
        <dbReference type="Proteomes" id="UP001597326"/>
    </source>
</evidence>
<dbReference type="Proteomes" id="UP001597326">
    <property type="component" value="Unassembled WGS sequence"/>
</dbReference>
<dbReference type="EMBL" id="JBHUFZ010000027">
    <property type="protein sequence ID" value="MFD1890843.1"/>
    <property type="molecule type" value="Genomic_DNA"/>
</dbReference>
<dbReference type="RefSeq" id="WP_386751323.1">
    <property type="nucleotide sequence ID" value="NZ_JBHSTS010000003.1"/>
</dbReference>
<comment type="caution">
    <text evidence="1">The sequence shown here is derived from an EMBL/GenBank/DDBJ whole genome shotgun (WGS) entry which is preliminary data.</text>
</comment>
<reference evidence="2" key="1">
    <citation type="journal article" date="2019" name="Int. J. Syst. Evol. Microbiol.">
        <title>The Global Catalogue of Microorganisms (GCM) 10K type strain sequencing project: providing services to taxonomists for standard genome sequencing and annotation.</title>
        <authorList>
            <consortium name="The Broad Institute Genomics Platform"/>
            <consortium name="The Broad Institute Genome Sequencing Center for Infectious Disease"/>
            <person name="Wu L."/>
            <person name="Ma J."/>
        </authorList>
    </citation>
    <scope>NUCLEOTIDE SEQUENCE [LARGE SCALE GENOMIC DNA]</scope>
    <source>
        <strain evidence="2">CAIM 431</strain>
    </source>
</reference>